<keyword evidence="2" id="KW-0479">Metal-binding</keyword>
<protein>
    <submittedName>
        <fullName evidence="5">Citrate (Pro-3S)-lyase subunit beta</fullName>
    </submittedName>
</protein>
<dbReference type="SUPFAM" id="SSF51621">
    <property type="entry name" value="Phosphoenolpyruvate/pyruvate domain"/>
    <property type="match status" value="1"/>
</dbReference>
<comment type="caution">
    <text evidence="5">The sequence shown here is derived from an EMBL/GenBank/DDBJ whole genome shotgun (WGS) entry which is preliminary data.</text>
</comment>
<gene>
    <name evidence="5" type="primary">citE</name>
    <name evidence="5" type="ORF">GCM10020369_74860</name>
</gene>
<dbReference type="PIRSF" id="PIRSF015582">
    <property type="entry name" value="Cit_lyase_B"/>
    <property type="match status" value="1"/>
</dbReference>
<evidence type="ECO:0000313" key="5">
    <source>
        <dbReference type="EMBL" id="GAA3396834.1"/>
    </source>
</evidence>
<dbReference type="RefSeq" id="WP_345733047.1">
    <property type="nucleotide sequence ID" value="NZ_BAAAYN010000061.1"/>
</dbReference>
<evidence type="ECO:0000256" key="1">
    <source>
        <dbReference type="ARBA" id="ARBA00001946"/>
    </source>
</evidence>
<dbReference type="Pfam" id="PF03328">
    <property type="entry name" value="HpcH_HpaI"/>
    <property type="match status" value="1"/>
</dbReference>
<keyword evidence="6" id="KW-1185">Reference proteome</keyword>
<accession>A0ABP6TAM6</accession>
<sequence length="271" mass="28848">MTAWTPPGPAWLFCPADRPDRYAKAEALADVVILDLEDAVAAADKDAARDALAATPLDPERTLVRINAGTATDYAGGTADLRALERTPYTRVMLPKAETAAEVLALRPYQVVVLIESPRGALAAAELAAAENTIGVMWGPEDLIAGLGGSSARHADGRFRDVPRHVRSSTLLAAKAFGRFALDTVHLNIADLEGLRLAAEDAVAQGFDGGVAIHPTQVPVIRAAFAPPEAQVDWARRVLAAAQVERGVFRFEGRMVDGPVLRHAEALLRRA</sequence>
<proteinExistence type="predicted"/>
<dbReference type="InterPro" id="IPR040442">
    <property type="entry name" value="Pyrv_kinase-like_dom_sf"/>
</dbReference>
<feature type="domain" description="HpcH/HpaI aldolase/citrate lyase" evidence="4">
    <location>
        <begin position="12"/>
        <end position="215"/>
    </location>
</feature>
<name>A0ABP6TAM6_9ACTN</name>
<dbReference type="PANTHER" id="PTHR32308:SF10">
    <property type="entry name" value="CITRATE LYASE SUBUNIT BETA"/>
    <property type="match status" value="1"/>
</dbReference>
<dbReference type="InterPro" id="IPR005000">
    <property type="entry name" value="Aldolase/citrate-lyase_domain"/>
</dbReference>
<comment type="cofactor">
    <cofactor evidence="1">
        <name>Mg(2+)</name>
        <dbReference type="ChEBI" id="CHEBI:18420"/>
    </cofactor>
</comment>
<dbReference type="Proteomes" id="UP001501676">
    <property type="component" value="Unassembled WGS sequence"/>
</dbReference>
<keyword evidence="3" id="KW-0460">Magnesium</keyword>
<dbReference type="EMBL" id="BAAAYN010000061">
    <property type="protein sequence ID" value="GAA3396834.1"/>
    <property type="molecule type" value="Genomic_DNA"/>
</dbReference>
<reference evidence="6" key="1">
    <citation type="journal article" date="2019" name="Int. J. Syst. Evol. Microbiol.">
        <title>The Global Catalogue of Microorganisms (GCM) 10K type strain sequencing project: providing services to taxonomists for standard genome sequencing and annotation.</title>
        <authorList>
            <consortium name="The Broad Institute Genomics Platform"/>
            <consortium name="The Broad Institute Genome Sequencing Center for Infectious Disease"/>
            <person name="Wu L."/>
            <person name="Ma J."/>
        </authorList>
    </citation>
    <scope>NUCLEOTIDE SEQUENCE [LARGE SCALE GENOMIC DNA]</scope>
    <source>
        <strain evidence="6">JCM 9458</strain>
    </source>
</reference>
<evidence type="ECO:0000259" key="4">
    <source>
        <dbReference type="Pfam" id="PF03328"/>
    </source>
</evidence>
<evidence type="ECO:0000256" key="2">
    <source>
        <dbReference type="ARBA" id="ARBA00022723"/>
    </source>
</evidence>
<dbReference type="PANTHER" id="PTHR32308">
    <property type="entry name" value="LYASE BETA SUBUNIT, PUTATIVE (AFU_ORTHOLOGUE AFUA_4G13030)-RELATED"/>
    <property type="match status" value="1"/>
</dbReference>
<evidence type="ECO:0000256" key="3">
    <source>
        <dbReference type="ARBA" id="ARBA00022842"/>
    </source>
</evidence>
<organism evidence="5 6">
    <name type="scientific">Cryptosporangium minutisporangium</name>
    <dbReference type="NCBI Taxonomy" id="113569"/>
    <lineage>
        <taxon>Bacteria</taxon>
        <taxon>Bacillati</taxon>
        <taxon>Actinomycetota</taxon>
        <taxon>Actinomycetes</taxon>
        <taxon>Cryptosporangiales</taxon>
        <taxon>Cryptosporangiaceae</taxon>
        <taxon>Cryptosporangium</taxon>
    </lineage>
</organism>
<evidence type="ECO:0000313" key="6">
    <source>
        <dbReference type="Proteomes" id="UP001501676"/>
    </source>
</evidence>
<dbReference type="InterPro" id="IPR015813">
    <property type="entry name" value="Pyrv/PenolPyrv_kinase-like_dom"/>
</dbReference>
<dbReference type="InterPro" id="IPR011206">
    <property type="entry name" value="Citrate_lyase_beta/mcl1/mcl2"/>
</dbReference>
<dbReference type="Gene3D" id="3.20.20.60">
    <property type="entry name" value="Phosphoenolpyruvate-binding domains"/>
    <property type="match status" value="1"/>
</dbReference>